<dbReference type="AlphaFoldDB" id="A0AAV7WLN8"/>
<dbReference type="Proteomes" id="UP001066276">
    <property type="component" value="Chromosome 1_1"/>
</dbReference>
<proteinExistence type="predicted"/>
<protein>
    <submittedName>
        <fullName evidence="1">Uncharacterized protein</fullName>
    </submittedName>
</protein>
<organism evidence="1 2">
    <name type="scientific">Pleurodeles waltl</name>
    <name type="common">Iberian ribbed newt</name>
    <dbReference type="NCBI Taxonomy" id="8319"/>
    <lineage>
        <taxon>Eukaryota</taxon>
        <taxon>Metazoa</taxon>
        <taxon>Chordata</taxon>
        <taxon>Craniata</taxon>
        <taxon>Vertebrata</taxon>
        <taxon>Euteleostomi</taxon>
        <taxon>Amphibia</taxon>
        <taxon>Batrachia</taxon>
        <taxon>Caudata</taxon>
        <taxon>Salamandroidea</taxon>
        <taxon>Salamandridae</taxon>
        <taxon>Pleurodelinae</taxon>
        <taxon>Pleurodeles</taxon>
    </lineage>
</organism>
<comment type="caution">
    <text evidence="1">The sequence shown here is derived from an EMBL/GenBank/DDBJ whole genome shotgun (WGS) entry which is preliminary data.</text>
</comment>
<accession>A0AAV7WLN8</accession>
<reference evidence="1" key="1">
    <citation type="journal article" date="2022" name="bioRxiv">
        <title>Sequencing and chromosome-scale assembly of the giantPleurodeles waltlgenome.</title>
        <authorList>
            <person name="Brown T."/>
            <person name="Elewa A."/>
            <person name="Iarovenko S."/>
            <person name="Subramanian E."/>
            <person name="Araus A.J."/>
            <person name="Petzold A."/>
            <person name="Susuki M."/>
            <person name="Suzuki K.-i.T."/>
            <person name="Hayashi T."/>
            <person name="Toyoda A."/>
            <person name="Oliveira C."/>
            <person name="Osipova E."/>
            <person name="Leigh N.D."/>
            <person name="Simon A."/>
            <person name="Yun M.H."/>
        </authorList>
    </citation>
    <scope>NUCLEOTIDE SEQUENCE</scope>
    <source>
        <strain evidence="1">20211129_DDA</strain>
        <tissue evidence="1">Liver</tissue>
    </source>
</reference>
<dbReference type="EMBL" id="JANPWB010000001">
    <property type="protein sequence ID" value="KAJ1213641.1"/>
    <property type="molecule type" value="Genomic_DNA"/>
</dbReference>
<keyword evidence="2" id="KW-1185">Reference proteome</keyword>
<evidence type="ECO:0000313" key="2">
    <source>
        <dbReference type="Proteomes" id="UP001066276"/>
    </source>
</evidence>
<evidence type="ECO:0000313" key="1">
    <source>
        <dbReference type="EMBL" id="KAJ1213641.1"/>
    </source>
</evidence>
<gene>
    <name evidence="1" type="ORF">NDU88_001273</name>
</gene>
<name>A0AAV7WLN8_PLEWA</name>
<sequence length="151" mass="16847">MSVEKKLEEAMRLLLEAERMDLVVSGEPVLSTAHSAHWASDRVAVAVLACSVPCRLRVASEGAAKILNRELRFKEGLKEEEYVLEKRPIVPLMIENWTGNRLLDLRGASPWVGFSCRPGGGIRDTLISGTFVHQMKRVASGSEGLWDEREF</sequence>